<reference evidence="5" key="1">
    <citation type="submission" date="2020-11" db="EMBL/GenBank/DDBJ databases">
        <authorList>
            <person name="Tran Van P."/>
        </authorList>
    </citation>
    <scope>NUCLEOTIDE SEQUENCE</scope>
</reference>
<feature type="region of interest" description="Disordered" evidence="4">
    <location>
        <begin position="891"/>
        <end position="1020"/>
    </location>
</feature>
<dbReference type="GO" id="GO:0009267">
    <property type="term" value="P:cellular response to starvation"/>
    <property type="evidence" value="ECO:0007669"/>
    <property type="project" value="TreeGrafter"/>
</dbReference>
<dbReference type="OrthoDB" id="10262360at2759"/>
<dbReference type="GO" id="GO:0030307">
    <property type="term" value="P:positive regulation of cell growth"/>
    <property type="evidence" value="ECO:0007669"/>
    <property type="project" value="TreeGrafter"/>
</dbReference>
<feature type="compositionally biased region" description="Polar residues" evidence="4">
    <location>
        <begin position="1054"/>
        <end position="1063"/>
    </location>
</feature>
<dbReference type="GO" id="GO:0030674">
    <property type="term" value="F:protein-macromolecule adaptor activity"/>
    <property type="evidence" value="ECO:0007669"/>
    <property type="project" value="TreeGrafter"/>
</dbReference>
<evidence type="ECO:0000256" key="1">
    <source>
        <dbReference type="ARBA" id="ARBA00009257"/>
    </source>
</evidence>
<feature type="compositionally biased region" description="Low complexity" evidence="4">
    <location>
        <begin position="1008"/>
        <end position="1020"/>
    </location>
</feature>
<evidence type="ECO:0000256" key="3">
    <source>
        <dbReference type="ARBA" id="ARBA00022737"/>
    </source>
</evidence>
<gene>
    <name evidence="5" type="ORF">CTOB1V02_LOCUS8345</name>
</gene>
<dbReference type="GO" id="GO:0071230">
    <property type="term" value="P:cellular response to amino acid stimulus"/>
    <property type="evidence" value="ECO:0007669"/>
    <property type="project" value="TreeGrafter"/>
</dbReference>
<proteinExistence type="inferred from homology"/>
<accession>A0A7R8WF22</accession>
<dbReference type="InterPro" id="IPR016024">
    <property type="entry name" value="ARM-type_fold"/>
</dbReference>
<feature type="compositionally biased region" description="Polar residues" evidence="4">
    <location>
        <begin position="967"/>
        <end position="979"/>
    </location>
</feature>
<feature type="compositionally biased region" description="Low complexity" evidence="4">
    <location>
        <begin position="896"/>
        <end position="912"/>
    </location>
</feature>
<dbReference type="PRINTS" id="PR01547">
    <property type="entry name" value="YEAST176DUF"/>
</dbReference>
<dbReference type="SMART" id="SM01302">
    <property type="entry name" value="Raptor_N"/>
    <property type="match status" value="1"/>
</dbReference>
<feature type="compositionally biased region" description="Basic residues" evidence="4">
    <location>
        <begin position="1102"/>
        <end position="1111"/>
    </location>
</feature>
<dbReference type="Gene3D" id="3.40.50.1460">
    <property type="match status" value="1"/>
</dbReference>
<name>A0A7R8WF22_9CRUS</name>
<dbReference type="PANTHER" id="PTHR12848:SF16">
    <property type="entry name" value="REGULATORY-ASSOCIATED PROTEIN OF MTOR"/>
    <property type="match status" value="1"/>
</dbReference>
<dbReference type="InterPro" id="IPR000357">
    <property type="entry name" value="HEAT"/>
</dbReference>
<dbReference type="SMART" id="SM00320">
    <property type="entry name" value="WD40"/>
    <property type="match status" value="4"/>
</dbReference>
<dbReference type="SUPFAM" id="SSF50978">
    <property type="entry name" value="WD40 repeat-like"/>
    <property type="match status" value="1"/>
</dbReference>
<dbReference type="InterPro" id="IPR021133">
    <property type="entry name" value="HEAT_type_2"/>
</dbReference>
<feature type="compositionally biased region" description="Low complexity" evidence="4">
    <location>
        <begin position="456"/>
        <end position="469"/>
    </location>
</feature>
<dbReference type="PANTHER" id="PTHR12848">
    <property type="entry name" value="REGULATORY-ASSOCIATED PROTEIN OF MTOR"/>
    <property type="match status" value="1"/>
</dbReference>
<sequence>MGRVLNALESSAIAEEKGCKCAFMEWRHLEAQVGDREVEKLNRLHSWRTEKMKTVSVALVLCLHPGVDPPDIVKTIPCARLECWFDPLSVISQRALEVIGGNLQQQYERWQPRARYRQIQDPSPEDLRRLCTSLRRNAKEERVLFHYNGHGVPKPTANGEIWVFNRNYTQYIPLTVRDLMSWMAAPSLYVFDCSNAGTIVNTFKAIVEQQGRSGSSSNLGGFANPNSTSPSAPDYGSCILWAACATNQILPMNPELPAGGKYNSKNLRLKSEIICISEKAPNKDLPLSDLFTSCLTTPIKILLRWWVLRNPDYLVTGITTEMVDNIPGSLSDRRSMLGELNWIFTAVTDSIAWNTLPRHLFQRLFRQDLLVASLFRNFLAAERIMRAYGCTPVSYPSLPLTHEHPMWASWDLAVDQCLSQLPCLVAPSPRNGVSLTPSAPPHPVPPALGSNGPGAQSINSSQRSNSSSSGATSPQAYNVPSSFFADELTAFSVWLQTGVKDETPPQQLPIVLQVLLSQAHRVRALELLSQFLDLGPWAVHLALSVGIFPYVLRLLQSSRAPELKPLLVFIWAKILAVDRKCQVDLVKEGYHKYFLAILSDSSVPTNQKRHAAFALMSIVKDHPPGKEAALQGHLITECLDHLRTPDKELRKWVVLCLGHLWQNCSQARGSAIRDNAHEKLSELLSDSSPEVRASAVFALGTLVNSMRSSRTEHDDCHDHLIAMTLIKRMSCEASPMVRLELLVALHWMVLIFETKCVTLCHQQSIQAGLLDSVEEEGSMSSTANPFHWPTMNGSAVGGIRRNPSREYLSGTVNSPMTPVGAASLRKTPSSTGTLQSYSFTSTVASPAGAIPYAGIYSAIWHCFLSMERDPFPSVSDAARDVVNLIRGKVREREMSESSSSSLVTTPSRTAQATPPPPSTSTVSAPCSPVPRRAVFLTGHPDDDATDNGAPSTPVTTTTTAPPHPPSITVSRHGTATPNSLPLMPRNGGTPTKFGNRKNSTSSPVPNHTSAPGTPNGSSSSTTLRILPLISSCFVDWCCKHYTQAYTSHPPAQYESFQNSSKESGLTVGPWKAGSVSPLPDVPSPAQVKPRPKDDPESGPGKMRNKRMSRNRLVREAATDEIRKFGSSGKLDDQVFINRNARLPAVLTFHPFEPHVAVADRNHISIWDWQAGSCLLSHKSHSEKRVRITSVEYLNAQDDGLLLVGTDDGAARVWKGLQDLTPATEALDFLDAPSHRCPRPSLDLDLVTAWSVAPEITPSTRGEWDGTTRGEGMRLPRDTSVEECIWWSTGSGLVMNWCQDTQQLCVSGDVRLIRVWDCNRETKLQDIPTGSEGYVTTLSRQSGDPLLVAGCSDGSVRLFDLRVPSNEARIMTWREHSSYVIGANLHRRWQTSGNVCIVSGSASVNHFISLYSIEGQEISHIRTHDGYMGQAIASVSCMNFHPYLLRLAAGFADTDSIISVYSWRDR</sequence>
<dbReference type="GO" id="GO:0010506">
    <property type="term" value="P:regulation of autophagy"/>
    <property type="evidence" value="ECO:0007669"/>
    <property type="project" value="TreeGrafter"/>
</dbReference>
<feature type="region of interest" description="Disordered" evidence="4">
    <location>
        <begin position="1052"/>
        <end position="1112"/>
    </location>
</feature>
<dbReference type="Gene3D" id="2.130.10.10">
    <property type="entry name" value="YVTN repeat-like/Quinoprotein amine dehydrogenase"/>
    <property type="match status" value="2"/>
</dbReference>
<dbReference type="InterPro" id="IPR011989">
    <property type="entry name" value="ARM-like"/>
</dbReference>
<feature type="compositionally biased region" description="Polar residues" evidence="4">
    <location>
        <begin position="996"/>
        <end position="1007"/>
    </location>
</feature>
<dbReference type="PROSITE" id="PS50077">
    <property type="entry name" value="HEAT_REPEAT"/>
    <property type="match status" value="1"/>
</dbReference>
<evidence type="ECO:0000313" key="5">
    <source>
        <dbReference type="EMBL" id="CAD7230487.1"/>
    </source>
</evidence>
<dbReference type="InterPro" id="IPR001680">
    <property type="entry name" value="WD40_rpt"/>
</dbReference>
<protein>
    <submittedName>
        <fullName evidence="5">Uncharacterized protein</fullName>
    </submittedName>
</protein>
<organism evidence="5">
    <name type="scientific">Cyprideis torosa</name>
    <dbReference type="NCBI Taxonomy" id="163714"/>
    <lineage>
        <taxon>Eukaryota</taxon>
        <taxon>Metazoa</taxon>
        <taxon>Ecdysozoa</taxon>
        <taxon>Arthropoda</taxon>
        <taxon>Crustacea</taxon>
        <taxon>Oligostraca</taxon>
        <taxon>Ostracoda</taxon>
        <taxon>Podocopa</taxon>
        <taxon>Podocopida</taxon>
        <taxon>Cytherocopina</taxon>
        <taxon>Cytheroidea</taxon>
        <taxon>Cytherideidae</taxon>
        <taxon>Cyprideis</taxon>
    </lineage>
</organism>
<dbReference type="GO" id="GO:0038202">
    <property type="term" value="P:TORC1 signaling"/>
    <property type="evidence" value="ECO:0007669"/>
    <property type="project" value="TreeGrafter"/>
</dbReference>
<dbReference type="Pfam" id="PF02985">
    <property type="entry name" value="HEAT"/>
    <property type="match status" value="1"/>
</dbReference>
<evidence type="ECO:0000256" key="2">
    <source>
        <dbReference type="ARBA" id="ARBA00022574"/>
    </source>
</evidence>
<dbReference type="InterPro" id="IPR036322">
    <property type="entry name" value="WD40_repeat_dom_sf"/>
</dbReference>
<dbReference type="Pfam" id="PF00400">
    <property type="entry name" value="WD40"/>
    <property type="match status" value="1"/>
</dbReference>
<keyword evidence="3" id="KW-0677">Repeat</keyword>
<feature type="region of interest" description="Disordered" evidence="4">
    <location>
        <begin position="434"/>
        <end position="473"/>
    </location>
</feature>
<dbReference type="GO" id="GO:0031931">
    <property type="term" value="C:TORC1 complex"/>
    <property type="evidence" value="ECO:0007669"/>
    <property type="project" value="InterPro"/>
</dbReference>
<keyword evidence="2" id="KW-0853">WD repeat</keyword>
<feature type="compositionally biased region" description="Low complexity" evidence="4">
    <location>
        <begin position="950"/>
        <end position="960"/>
    </location>
</feature>
<dbReference type="Gene3D" id="1.25.10.10">
    <property type="entry name" value="Leucine-rich Repeat Variant"/>
    <property type="match status" value="1"/>
</dbReference>
<evidence type="ECO:0000256" key="4">
    <source>
        <dbReference type="SAM" id="MobiDB-lite"/>
    </source>
</evidence>
<dbReference type="InterPro" id="IPR015943">
    <property type="entry name" value="WD40/YVTN_repeat-like_dom_sf"/>
</dbReference>
<dbReference type="InterPro" id="IPR004083">
    <property type="entry name" value="Raptor"/>
</dbReference>
<comment type="similarity">
    <text evidence="1">Belongs to the WD repeat RAPTOR family.</text>
</comment>
<dbReference type="Pfam" id="PF14538">
    <property type="entry name" value="Raptor_N"/>
    <property type="match status" value="1"/>
</dbReference>
<dbReference type="GO" id="GO:0005737">
    <property type="term" value="C:cytoplasm"/>
    <property type="evidence" value="ECO:0007669"/>
    <property type="project" value="TreeGrafter"/>
</dbReference>
<dbReference type="InterPro" id="IPR029347">
    <property type="entry name" value="Raptor_N"/>
</dbReference>
<feature type="compositionally biased region" description="Low complexity" evidence="4">
    <location>
        <begin position="919"/>
        <end position="930"/>
    </location>
</feature>
<dbReference type="SUPFAM" id="SSF48371">
    <property type="entry name" value="ARM repeat"/>
    <property type="match status" value="1"/>
</dbReference>
<dbReference type="EMBL" id="OB662721">
    <property type="protein sequence ID" value="CAD7230487.1"/>
    <property type="molecule type" value="Genomic_DNA"/>
</dbReference>